<evidence type="ECO:0000313" key="2">
    <source>
        <dbReference type="Proteomes" id="UP000790377"/>
    </source>
</evidence>
<sequence length="485" mass="53940">MLQRWRTIPLLLTGLLSPSFTLAGPAFENTAIVRTVELGGSLVHVSTTYAVRALEAGQTVYQIALGKDERGKTSWIEAKVKGQQTSLQVEDLGVDGAGHILAVTLPKKLAVNGTINLVLETVQTHATYPWPERASQKDPQALKYGTELFILSPYQTQVQRTKLKSSSPNILSYTTPENVDDFVREGSVTKSGATITFGPYYNVESSLEPEFVEKYQQRVDVHYYYDYPVLEVKKLQRSAEISHWGSNLNIEDNIELRNAGPTLKGQFSRLEHQSQTYFRTQSAHVVTGLTQHLPPGVRNAYFYDLNGNVSTSRLRTTPSVPKNAKSNQYSVLELKPRFPVLGGWNYTYTLGWDAPLEDSVSWDSKNERYIVGVPVLTVIPGAVVDEAEVKIVLPEGATDVEFHSPFPALSSTVSTHTTYLDTTGRPAITFEYKDLTDKHAGVIYVSYKVPLSAHLKKPIAVATAFFSVFAFALTARRVDLRLHKK</sequence>
<gene>
    <name evidence="1" type="ORF">BJ138DRAFT_1177398</name>
</gene>
<keyword evidence="2" id="KW-1185">Reference proteome</keyword>
<proteinExistence type="predicted"/>
<dbReference type="Proteomes" id="UP000790377">
    <property type="component" value="Unassembled WGS sequence"/>
</dbReference>
<comment type="caution">
    <text evidence="1">The sequence shown here is derived from an EMBL/GenBank/DDBJ whole genome shotgun (WGS) entry which is preliminary data.</text>
</comment>
<dbReference type="EMBL" id="MU267615">
    <property type="protein sequence ID" value="KAH7914362.1"/>
    <property type="molecule type" value="Genomic_DNA"/>
</dbReference>
<reference evidence="1" key="1">
    <citation type="journal article" date="2021" name="New Phytol.">
        <title>Evolutionary innovations through gain and loss of genes in the ectomycorrhizal Boletales.</title>
        <authorList>
            <person name="Wu G."/>
            <person name="Miyauchi S."/>
            <person name="Morin E."/>
            <person name="Kuo A."/>
            <person name="Drula E."/>
            <person name="Varga T."/>
            <person name="Kohler A."/>
            <person name="Feng B."/>
            <person name="Cao Y."/>
            <person name="Lipzen A."/>
            <person name="Daum C."/>
            <person name="Hundley H."/>
            <person name="Pangilinan J."/>
            <person name="Johnson J."/>
            <person name="Barry K."/>
            <person name="LaButti K."/>
            <person name="Ng V."/>
            <person name="Ahrendt S."/>
            <person name="Min B."/>
            <person name="Choi I.G."/>
            <person name="Park H."/>
            <person name="Plett J.M."/>
            <person name="Magnuson J."/>
            <person name="Spatafora J.W."/>
            <person name="Nagy L.G."/>
            <person name="Henrissat B."/>
            <person name="Grigoriev I.V."/>
            <person name="Yang Z.L."/>
            <person name="Xu J."/>
            <person name="Martin F.M."/>
        </authorList>
    </citation>
    <scope>NUCLEOTIDE SEQUENCE</scope>
    <source>
        <strain evidence="1">ATCC 28755</strain>
    </source>
</reference>
<evidence type="ECO:0000313" key="1">
    <source>
        <dbReference type="EMBL" id="KAH7914362.1"/>
    </source>
</evidence>
<organism evidence="1 2">
    <name type="scientific">Hygrophoropsis aurantiaca</name>
    <dbReference type="NCBI Taxonomy" id="72124"/>
    <lineage>
        <taxon>Eukaryota</taxon>
        <taxon>Fungi</taxon>
        <taxon>Dikarya</taxon>
        <taxon>Basidiomycota</taxon>
        <taxon>Agaricomycotina</taxon>
        <taxon>Agaricomycetes</taxon>
        <taxon>Agaricomycetidae</taxon>
        <taxon>Boletales</taxon>
        <taxon>Coniophorineae</taxon>
        <taxon>Hygrophoropsidaceae</taxon>
        <taxon>Hygrophoropsis</taxon>
    </lineage>
</organism>
<accession>A0ACB8AM61</accession>
<protein>
    <submittedName>
        <fullName evidence="1">Ribophorin I</fullName>
    </submittedName>
</protein>
<name>A0ACB8AM61_9AGAM</name>